<dbReference type="Proteomes" id="UP000184356">
    <property type="component" value="Unassembled WGS sequence"/>
</dbReference>
<dbReference type="PANTHER" id="PTHR43050">
    <property type="entry name" value="SERINE / THREONINE RACEMASE FAMILY MEMBER"/>
    <property type="match status" value="1"/>
</dbReference>
<dbReference type="GeneID" id="63756424"/>
<evidence type="ECO:0000256" key="2">
    <source>
        <dbReference type="ARBA" id="ARBA00010869"/>
    </source>
</evidence>
<evidence type="ECO:0000259" key="5">
    <source>
        <dbReference type="Pfam" id="PF00291"/>
    </source>
</evidence>
<dbReference type="STRING" id="1036612.A0A1L9TDC9"/>
<dbReference type="Pfam" id="PF00291">
    <property type="entry name" value="PALP"/>
    <property type="match status" value="1"/>
</dbReference>
<feature type="domain" description="Tryptophan synthase beta chain-like PALP" evidence="5">
    <location>
        <begin position="18"/>
        <end position="223"/>
    </location>
</feature>
<keyword evidence="4" id="KW-0456">Lyase</keyword>
<sequence length="233" mass="25006">MRPLTRQSVLDAHEIIKPLIHRTPVVTSTLLNQLASTPRKKAKPVLRLWFKCENQQRIGAFKVRGAFHAIEKLKQEPGWIEGGGLSRGVLGNHAQAVALAARESNIPAHIVIPETSSPVKIKSVEGYGAKLTLSGRFDREAVAAKIVEDTGARLIPPYDHPDVILGQGSVGLEMQEQIPKLDAIISPSSGGGLLSGTALSCEGTGIKVYGAEPEFEGADDGRRGFLSGNRLPR</sequence>
<dbReference type="AlphaFoldDB" id="A0A1L9TDC9"/>
<proteinExistence type="inferred from homology"/>
<evidence type="ECO:0000313" key="6">
    <source>
        <dbReference type="EMBL" id="OJJ57434.1"/>
    </source>
</evidence>
<evidence type="ECO:0000256" key="4">
    <source>
        <dbReference type="ARBA" id="ARBA00023239"/>
    </source>
</evidence>
<dbReference type="GO" id="GO:0018114">
    <property type="term" value="F:threonine racemase activity"/>
    <property type="evidence" value="ECO:0007669"/>
    <property type="project" value="TreeGrafter"/>
</dbReference>
<dbReference type="VEuPathDB" id="FungiDB:ASPSYDRAFT_1179560"/>
<dbReference type="InterPro" id="IPR036052">
    <property type="entry name" value="TrpB-like_PALP_sf"/>
</dbReference>
<keyword evidence="7" id="KW-1185">Reference proteome</keyword>
<dbReference type="InterPro" id="IPR001926">
    <property type="entry name" value="TrpB-like_PALP"/>
</dbReference>
<dbReference type="PANTHER" id="PTHR43050:SF1">
    <property type="entry name" value="SERINE RACEMASE"/>
    <property type="match status" value="1"/>
</dbReference>
<dbReference type="GO" id="GO:0030170">
    <property type="term" value="F:pyridoxal phosphate binding"/>
    <property type="evidence" value="ECO:0007669"/>
    <property type="project" value="TreeGrafter"/>
</dbReference>
<name>A0A1L9TDC9_9EURO</name>
<organism evidence="6 7">
    <name type="scientific">Aspergillus sydowii CBS 593.65</name>
    <dbReference type="NCBI Taxonomy" id="1036612"/>
    <lineage>
        <taxon>Eukaryota</taxon>
        <taxon>Fungi</taxon>
        <taxon>Dikarya</taxon>
        <taxon>Ascomycota</taxon>
        <taxon>Pezizomycotina</taxon>
        <taxon>Eurotiomycetes</taxon>
        <taxon>Eurotiomycetidae</taxon>
        <taxon>Eurotiales</taxon>
        <taxon>Aspergillaceae</taxon>
        <taxon>Aspergillus</taxon>
        <taxon>Aspergillus subgen. Nidulantes</taxon>
    </lineage>
</organism>
<dbReference type="GO" id="GO:0030378">
    <property type="term" value="F:serine racemase activity"/>
    <property type="evidence" value="ECO:0007669"/>
    <property type="project" value="TreeGrafter"/>
</dbReference>
<reference evidence="7" key="1">
    <citation type="journal article" date="2017" name="Genome Biol.">
        <title>Comparative genomics reveals high biological diversity and specific adaptations in the industrially and medically important fungal genus Aspergillus.</title>
        <authorList>
            <person name="de Vries R.P."/>
            <person name="Riley R."/>
            <person name="Wiebenga A."/>
            <person name="Aguilar-Osorio G."/>
            <person name="Amillis S."/>
            <person name="Uchima C.A."/>
            <person name="Anderluh G."/>
            <person name="Asadollahi M."/>
            <person name="Askin M."/>
            <person name="Barry K."/>
            <person name="Battaglia E."/>
            <person name="Bayram O."/>
            <person name="Benocci T."/>
            <person name="Braus-Stromeyer S.A."/>
            <person name="Caldana C."/>
            <person name="Canovas D."/>
            <person name="Cerqueira G.C."/>
            <person name="Chen F."/>
            <person name="Chen W."/>
            <person name="Choi C."/>
            <person name="Clum A."/>
            <person name="Dos Santos R.A."/>
            <person name="Damasio A.R."/>
            <person name="Diallinas G."/>
            <person name="Emri T."/>
            <person name="Fekete E."/>
            <person name="Flipphi M."/>
            <person name="Freyberg S."/>
            <person name="Gallo A."/>
            <person name="Gournas C."/>
            <person name="Habgood R."/>
            <person name="Hainaut M."/>
            <person name="Harispe M.L."/>
            <person name="Henrissat B."/>
            <person name="Hilden K.S."/>
            <person name="Hope R."/>
            <person name="Hossain A."/>
            <person name="Karabika E."/>
            <person name="Karaffa L."/>
            <person name="Karanyi Z."/>
            <person name="Krasevec N."/>
            <person name="Kuo A."/>
            <person name="Kusch H."/>
            <person name="LaButti K."/>
            <person name="Lagendijk E.L."/>
            <person name="Lapidus A."/>
            <person name="Levasseur A."/>
            <person name="Lindquist E."/>
            <person name="Lipzen A."/>
            <person name="Logrieco A.F."/>
            <person name="MacCabe A."/>
            <person name="Maekelae M.R."/>
            <person name="Malavazi I."/>
            <person name="Melin P."/>
            <person name="Meyer V."/>
            <person name="Mielnichuk N."/>
            <person name="Miskei M."/>
            <person name="Molnar A.P."/>
            <person name="Mule G."/>
            <person name="Ngan C.Y."/>
            <person name="Orejas M."/>
            <person name="Orosz E."/>
            <person name="Ouedraogo J.P."/>
            <person name="Overkamp K.M."/>
            <person name="Park H.-S."/>
            <person name="Perrone G."/>
            <person name="Piumi F."/>
            <person name="Punt P.J."/>
            <person name="Ram A.F."/>
            <person name="Ramon A."/>
            <person name="Rauscher S."/>
            <person name="Record E."/>
            <person name="Riano-Pachon D.M."/>
            <person name="Robert V."/>
            <person name="Roehrig J."/>
            <person name="Ruller R."/>
            <person name="Salamov A."/>
            <person name="Salih N.S."/>
            <person name="Samson R.A."/>
            <person name="Sandor E."/>
            <person name="Sanguinetti M."/>
            <person name="Schuetze T."/>
            <person name="Sepcic K."/>
            <person name="Shelest E."/>
            <person name="Sherlock G."/>
            <person name="Sophianopoulou V."/>
            <person name="Squina F.M."/>
            <person name="Sun H."/>
            <person name="Susca A."/>
            <person name="Todd R.B."/>
            <person name="Tsang A."/>
            <person name="Unkles S.E."/>
            <person name="van de Wiele N."/>
            <person name="van Rossen-Uffink D."/>
            <person name="Oliveira J.V."/>
            <person name="Vesth T.C."/>
            <person name="Visser J."/>
            <person name="Yu J.-H."/>
            <person name="Zhou M."/>
            <person name="Andersen M.R."/>
            <person name="Archer D.B."/>
            <person name="Baker S.E."/>
            <person name="Benoit I."/>
            <person name="Brakhage A.A."/>
            <person name="Braus G.H."/>
            <person name="Fischer R."/>
            <person name="Frisvad J.C."/>
            <person name="Goldman G.H."/>
            <person name="Houbraken J."/>
            <person name="Oakley B."/>
            <person name="Pocsi I."/>
            <person name="Scazzocchio C."/>
            <person name="Seiboth B."/>
            <person name="vanKuyk P.A."/>
            <person name="Wortman J."/>
            <person name="Dyer P.S."/>
            <person name="Grigoriev I.V."/>
        </authorList>
    </citation>
    <scope>NUCLEOTIDE SEQUENCE [LARGE SCALE GENOMIC DNA]</scope>
    <source>
        <strain evidence="7">CBS 593.65</strain>
    </source>
</reference>
<dbReference type="GO" id="GO:0008721">
    <property type="term" value="F:D-serine ammonia-lyase activity"/>
    <property type="evidence" value="ECO:0007669"/>
    <property type="project" value="TreeGrafter"/>
</dbReference>
<dbReference type="FunFam" id="3.40.50.1100:FF:000005">
    <property type="entry name" value="Threonine dehydratase catabolic"/>
    <property type="match status" value="1"/>
</dbReference>
<gene>
    <name evidence="6" type="ORF">ASPSYDRAFT_1179560</name>
</gene>
<evidence type="ECO:0000313" key="7">
    <source>
        <dbReference type="Proteomes" id="UP000184356"/>
    </source>
</evidence>
<dbReference type="OrthoDB" id="271064at2759"/>
<accession>A0A1L9TDC9</accession>
<dbReference type="EMBL" id="KV878588">
    <property type="protein sequence ID" value="OJJ57434.1"/>
    <property type="molecule type" value="Genomic_DNA"/>
</dbReference>
<keyword evidence="3" id="KW-0663">Pyridoxal phosphate</keyword>
<evidence type="ECO:0000256" key="3">
    <source>
        <dbReference type="ARBA" id="ARBA00022898"/>
    </source>
</evidence>
<comment type="similarity">
    <text evidence="2">Belongs to the serine/threonine dehydratase family.</text>
</comment>
<dbReference type="RefSeq" id="XP_040701240.1">
    <property type="nucleotide sequence ID" value="XM_040840351.1"/>
</dbReference>
<comment type="cofactor">
    <cofactor evidence="1">
        <name>pyridoxal 5'-phosphate</name>
        <dbReference type="ChEBI" id="CHEBI:597326"/>
    </cofactor>
</comment>
<dbReference type="GO" id="GO:0003941">
    <property type="term" value="F:L-serine ammonia-lyase activity"/>
    <property type="evidence" value="ECO:0007669"/>
    <property type="project" value="TreeGrafter"/>
</dbReference>
<dbReference type="Gene3D" id="3.40.50.1100">
    <property type="match status" value="2"/>
</dbReference>
<dbReference type="GO" id="GO:0005524">
    <property type="term" value="F:ATP binding"/>
    <property type="evidence" value="ECO:0007669"/>
    <property type="project" value="TreeGrafter"/>
</dbReference>
<dbReference type="SUPFAM" id="SSF53686">
    <property type="entry name" value="Tryptophan synthase beta subunit-like PLP-dependent enzymes"/>
    <property type="match status" value="1"/>
</dbReference>
<dbReference type="GO" id="GO:0000287">
    <property type="term" value="F:magnesium ion binding"/>
    <property type="evidence" value="ECO:0007669"/>
    <property type="project" value="TreeGrafter"/>
</dbReference>
<protein>
    <recommendedName>
        <fullName evidence="5">Tryptophan synthase beta chain-like PALP domain-containing protein</fullName>
    </recommendedName>
</protein>
<evidence type="ECO:0000256" key="1">
    <source>
        <dbReference type="ARBA" id="ARBA00001933"/>
    </source>
</evidence>